<dbReference type="EMBL" id="KZ772676">
    <property type="protein sequence ID" value="PTQ49018.1"/>
    <property type="molecule type" value="Genomic_DNA"/>
</dbReference>
<name>A0A2R6XSC7_MARPO</name>
<sequence length="233" mass="25156">MPWSLSLSGLRLLVHGARPPPRPLALSLSSFPKVPREQEQEDEGRERRVGRDPRTGEEAGTSAKTQTRREEAAAAAASGTSVGEGGRGQGKGSERRVGLEEREGSVEALRAPRSLNSRTRRTRTRAGRRFERSTLGGRGPGDEGRRKQGRSSERTGSRGQSVRGAGVERREVCVRGGEACAGAGGEVSVKVGWFVEVERGGRGRGGEGAGDRGVEEEEEEERAREGSMRRRKD</sequence>
<feature type="region of interest" description="Disordered" evidence="1">
    <location>
        <begin position="14"/>
        <end position="168"/>
    </location>
</feature>
<dbReference type="Proteomes" id="UP000244005">
    <property type="component" value="Unassembled WGS sequence"/>
</dbReference>
<feature type="region of interest" description="Disordered" evidence="1">
    <location>
        <begin position="198"/>
        <end position="233"/>
    </location>
</feature>
<feature type="compositionally biased region" description="Basic and acidic residues" evidence="1">
    <location>
        <begin position="221"/>
        <end position="233"/>
    </location>
</feature>
<evidence type="ECO:0000313" key="2">
    <source>
        <dbReference type="EMBL" id="PTQ49018.1"/>
    </source>
</evidence>
<reference evidence="3" key="1">
    <citation type="journal article" date="2017" name="Cell">
        <title>Insights into land plant evolution garnered from the Marchantia polymorpha genome.</title>
        <authorList>
            <person name="Bowman J.L."/>
            <person name="Kohchi T."/>
            <person name="Yamato K.T."/>
            <person name="Jenkins J."/>
            <person name="Shu S."/>
            <person name="Ishizaki K."/>
            <person name="Yamaoka S."/>
            <person name="Nishihama R."/>
            <person name="Nakamura Y."/>
            <person name="Berger F."/>
            <person name="Adam C."/>
            <person name="Aki S.S."/>
            <person name="Althoff F."/>
            <person name="Araki T."/>
            <person name="Arteaga-Vazquez M.A."/>
            <person name="Balasubrmanian S."/>
            <person name="Barry K."/>
            <person name="Bauer D."/>
            <person name="Boehm C.R."/>
            <person name="Briginshaw L."/>
            <person name="Caballero-Perez J."/>
            <person name="Catarino B."/>
            <person name="Chen F."/>
            <person name="Chiyoda S."/>
            <person name="Chovatia M."/>
            <person name="Davies K.M."/>
            <person name="Delmans M."/>
            <person name="Demura T."/>
            <person name="Dierschke T."/>
            <person name="Dolan L."/>
            <person name="Dorantes-Acosta A.E."/>
            <person name="Eklund D.M."/>
            <person name="Florent S.N."/>
            <person name="Flores-Sandoval E."/>
            <person name="Fujiyama A."/>
            <person name="Fukuzawa H."/>
            <person name="Galik B."/>
            <person name="Grimanelli D."/>
            <person name="Grimwood J."/>
            <person name="Grossniklaus U."/>
            <person name="Hamada T."/>
            <person name="Haseloff J."/>
            <person name="Hetherington A.J."/>
            <person name="Higo A."/>
            <person name="Hirakawa Y."/>
            <person name="Hundley H.N."/>
            <person name="Ikeda Y."/>
            <person name="Inoue K."/>
            <person name="Inoue S.I."/>
            <person name="Ishida S."/>
            <person name="Jia Q."/>
            <person name="Kakita M."/>
            <person name="Kanazawa T."/>
            <person name="Kawai Y."/>
            <person name="Kawashima T."/>
            <person name="Kennedy M."/>
            <person name="Kinose K."/>
            <person name="Kinoshita T."/>
            <person name="Kohara Y."/>
            <person name="Koide E."/>
            <person name="Komatsu K."/>
            <person name="Kopischke S."/>
            <person name="Kubo M."/>
            <person name="Kyozuka J."/>
            <person name="Lagercrantz U."/>
            <person name="Lin S.S."/>
            <person name="Lindquist E."/>
            <person name="Lipzen A.M."/>
            <person name="Lu C.W."/>
            <person name="De Luna E."/>
            <person name="Martienssen R.A."/>
            <person name="Minamino N."/>
            <person name="Mizutani M."/>
            <person name="Mizutani M."/>
            <person name="Mochizuki N."/>
            <person name="Monte I."/>
            <person name="Mosher R."/>
            <person name="Nagasaki H."/>
            <person name="Nakagami H."/>
            <person name="Naramoto S."/>
            <person name="Nishitani K."/>
            <person name="Ohtani M."/>
            <person name="Okamoto T."/>
            <person name="Okumura M."/>
            <person name="Phillips J."/>
            <person name="Pollak B."/>
            <person name="Reinders A."/>
            <person name="Rovekamp M."/>
            <person name="Sano R."/>
            <person name="Sawa S."/>
            <person name="Schmid M.W."/>
            <person name="Shirakawa M."/>
            <person name="Solano R."/>
            <person name="Spunde A."/>
            <person name="Suetsugu N."/>
            <person name="Sugano S."/>
            <person name="Sugiyama A."/>
            <person name="Sun R."/>
            <person name="Suzuki Y."/>
            <person name="Takenaka M."/>
            <person name="Takezawa D."/>
            <person name="Tomogane H."/>
            <person name="Tsuzuki M."/>
            <person name="Ueda T."/>
            <person name="Umeda M."/>
            <person name="Ward J.M."/>
            <person name="Watanabe Y."/>
            <person name="Yazaki K."/>
            <person name="Yokoyama R."/>
            <person name="Yoshitake Y."/>
            <person name="Yotsui I."/>
            <person name="Zachgo S."/>
            <person name="Schmutz J."/>
        </authorList>
    </citation>
    <scope>NUCLEOTIDE SEQUENCE [LARGE SCALE GENOMIC DNA]</scope>
    <source>
        <strain evidence="3">Tak-1</strain>
    </source>
</reference>
<accession>A0A2R6XSC7</accession>
<feature type="compositionally biased region" description="Basic residues" evidence="1">
    <location>
        <begin position="118"/>
        <end position="127"/>
    </location>
</feature>
<organism evidence="2 3">
    <name type="scientific">Marchantia polymorpha</name>
    <name type="common">Common liverwort</name>
    <name type="synonym">Marchantia aquatica</name>
    <dbReference type="NCBI Taxonomy" id="3197"/>
    <lineage>
        <taxon>Eukaryota</taxon>
        <taxon>Viridiplantae</taxon>
        <taxon>Streptophyta</taxon>
        <taxon>Embryophyta</taxon>
        <taxon>Marchantiophyta</taxon>
        <taxon>Marchantiopsida</taxon>
        <taxon>Marchantiidae</taxon>
        <taxon>Marchantiales</taxon>
        <taxon>Marchantiaceae</taxon>
        <taxon>Marchantia</taxon>
    </lineage>
</organism>
<dbReference type="Gramene" id="Mp3g14200.1">
    <property type="protein sequence ID" value="Mp3g14200.1.cds"/>
    <property type="gene ID" value="Mp3g14200"/>
</dbReference>
<feature type="compositionally biased region" description="Basic and acidic residues" evidence="1">
    <location>
        <begin position="92"/>
        <end position="105"/>
    </location>
</feature>
<evidence type="ECO:0000256" key="1">
    <source>
        <dbReference type="SAM" id="MobiDB-lite"/>
    </source>
</evidence>
<dbReference type="OMA" id="KQWESGE"/>
<feature type="compositionally biased region" description="Basic and acidic residues" evidence="1">
    <location>
        <begin position="140"/>
        <end position="156"/>
    </location>
</feature>
<feature type="compositionally biased region" description="Gly residues" evidence="1">
    <location>
        <begin position="82"/>
        <end position="91"/>
    </location>
</feature>
<keyword evidence="3" id="KW-1185">Reference proteome</keyword>
<protein>
    <submittedName>
        <fullName evidence="2">Uncharacterized protein</fullName>
    </submittedName>
</protein>
<evidence type="ECO:0000313" key="3">
    <source>
        <dbReference type="Proteomes" id="UP000244005"/>
    </source>
</evidence>
<feature type="compositionally biased region" description="Basic and acidic residues" evidence="1">
    <location>
        <begin position="34"/>
        <end position="57"/>
    </location>
</feature>
<feature type="compositionally biased region" description="Basic and acidic residues" evidence="1">
    <location>
        <begin position="198"/>
        <end position="213"/>
    </location>
</feature>
<gene>
    <name evidence="2" type="ORF">MARPO_0004s0251</name>
</gene>
<dbReference type="AlphaFoldDB" id="A0A2R6XSC7"/>
<proteinExistence type="predicted"/>